<keyword evidence="4" id="KW-1185">Reference proteome</keyword>
<organism evidence="3 4">
    <name type="scientific">Pannus brasiliensis CCIBt3594</name>
    <dbReference type="NCBI Taxonomy" id="1427578"/>
    <lineage>
        <taxon>Bacteria</taxon>
        <taxon>Bacillati</taxon>
        <taxon>Cyanobacteriota</taxon>
        <taxon>Cyanophyceae</taxon>
        <taxon>Oscillatoriophycideae</taxon>
        <taxon>Chroococcales</taxon>
        <taxon>Microcystaceae</taxon>
        <taxon>Pannus</taxon>
    </lineage>
</organism>
<proteinExistence type="predicted"/>
<dbReference type="SUPFAM" id="SSF51126">
    <property type="entry name" value="Pectin lyase-like"/>
    <property type="match status" value="3"/>
</dbReference>
<sequence length="848" mass="86233">MSSIARILFGLNIAIGSLTPAIAQVIPDATLKNESSIVRPDRDIRGIPSVLIEGGARRGANLFHSFQEFNINEGKGVYFANPSGVTNILNRVTGGNPSRIFGRLGVSGNANLFFLNPNGILFGPKASLDLNGSFLATTASSLRLADGTIFSARDPDTTPVLTVSVPIGLGFTNTTGAIRVEGTGHNIISPGDTRRPNIPLGGQFPPGLSVAPDRTLALIGGTIELDGGIVNAPSGRIEIGSVGSGLVSIASTTPENFRIEYGKINDFRDITLARQSFLNASGAGGGNISVFGRNIGVTDASLLFIENRGPLPSGTIEVNASNNLTITGTTASTPLFAGFVRPTRGIVSQALDSGKGADVNIRAEKLVVEDSGRIYLSTFGSGAGGDLKIVTADSVQILGISPADPTFPLSGIVATATAGSGKAGSVELSARDLVVREGGLLNSSVFGRGPGGDITIHASDSIEVSGFNPNSLIPSLISSISQGSGQGGNLTITTTRLSVLDGGRVDTSTLASGNAGNLRITAGESVRVSGRVPGSITPSLIVSSANEIDPVIRAGLRLTESPTGTSGNVWLDTRRLIVSDGGSLSVRNDGTGDAGTLQISARSIELNNSGSITASTRSGNGGDLALSADRIQLRRGSDITATAGGAGNGGNISLRTNTLILLENSDILADAFAGRGGNIRILARGVFSSPDSAISASSRLGIDGTVAIATPETDIGTAPAITEAVFVPAQEALAGSCLLDGGRRGGTFTFTGTGGVPISPGTAIDERDALSAPRVDASPSSSRPPVPSDRTGLIVSVPPWRSGDPIVPAGKLIRTADGRTLLVAGVTSQNGALLDLPLCKPEKPGNER</sequence>
<dbReference type="Pfam" id="PF05860">
    <property type="entry name" value="TPS"/>
    <property type="match status" value="1"/>
</dbReference>
<dbReference type="InterPro" id="IPR011050">
    <property type="entry name" value="Pectin_lyase_fold/virulence"/>
</dbReference>
<dbReference type="SMART" id="SM00912">
    <property type="entry name" value="Haemagg_act"/>
    <property type="match status" value="1"/>
</dbReference>
<dbReference type="RefSeq" id="WP_332865225.1">
    <property type="nucleotide sequence ID" value="NZ_JBAFSM010000019.1"/>
</dbReference>
<accession>A0AAW9QKW7</accession>
<dbReference type="InterPro" id="IPR008638">
    <property type="entry name" value="FhaB/CdiA-like_TPS"/>
</dbReference>
<feature type="domain" description="Filamentous haemagglutinin FhaB/tRNA nuclease CdiA-like TPS" evidence="2">
    <location>
        <begin position="44"/>
        <end position="145"/>
    </location>
</feature>
<evidence type="ECO:0000256" key="1">
    <source>
        <dbReference type="SAM" id="MobiDB-lite"/>
    </source>
</evidence>
<dbReference type="NCBIfam" id="TIGR01901">
    <property type="entry name" value="adhes_NPXG"/>
    <property type="match status" value="1"/>
</dbReference>
<dbReference type="AlphaFoldDB" id="A0AAW9QKW7"/>
<name>A0AAW9QKW7_9CHRO</name>
<protein>
    <submittedName>
        <fullName evidence="3">Filamentous hemagglutinin N-terminal domain-containing protein</fullName>
    </submittedName>
</protein>
<dbReference type="Proteomes" id="UP001328733">
    <property type="component" value="Unassembled WGS sequence"/>
</dbReference>
<feature type="compositionally biased region" description="Low complexity" evidence="1">
    <location>
        <begin position="771"/>
        <end position="781"/>
    </location>
</feature>
<evidence type="ECO:0000259" key="2">
    <source>
        <dbReference type="SMART" id="SM00912"/>
    </source>
</evidence>
<evidence type="ECO:0000313" key="4">
    <source>
        <dbReference type="Proteomes" id="UP001328733"/>
    </source>
</evidence>
<dbReference type="Gene3D" id="2.160.20.10">
    <property type="entry name" value="Single-stranded right-handed beta-helix, Pectin lyase-like"/>
    <property type="match status" value="2"/>
</dbReference>
<dbReference type="InterPro" id="IPR012334">
    <property type="entry name" value="Pectin_lyas_fold"/>
</dbReference>
<evidence type="ECO:0000313" key="3">
    <source>
        <dbReference type="EMBL" id="MEG3437743.1"/>
    </source>
</evidence>
<feature type="region of interest" description="Disordered" evidence="1">
    <location>
        <begin position="771"/>
        <end position="793"/>
    </location>
</feature>
<gene>
    <name evidence="3" type="ORF">V0288_11490</name>
</gene>
<reference evidence="3 4" key="1">
    <citation type="submission" date="2024-01" db="EMBL/GenBank/DDBJ databases">
        <title>Genomic insights into the taxonomy and metabolism of the cyanobacterium Pannus brasiliensis CCIBt3594.</title>
        <authorList>
            <person name="Machado M."/>
            <person name="Botero N.B."/>
            <person name="Andreote A.P.D."/>
            <person name="Feitosa A.M.T."/>
            <person name="Popin R."/>
            <person name="Sivonen K."/>
            <person name="Fiore M.F."/>
        </authorList>
    </citation>
    <scope>NUCLEOTIDE SEQUENCE [LARGE SCALE GENOMIC DNA]</scope>
    <source>
        <strain evidence="3 4">CCIBt3594</strain>
    </source>
</reference>
<comment type="caution">
    <text evidence="3">The sequence shown here is derived from an EMBL/GenBank/DDBJ whole genome shotgun (WGS) entry which is preliminary data.</text>
</comment>
<dbReference type="EMBL" id="JBAFSM010000019">
    <property type="protein sequence ID" value="MEG3437743.1"/>
    <property type="molecule type" value="Genomic_DNA"/>
</dbReference>